<dbReference type="InterPro" id="IPR054030">
    <property type="entry name" value="Gp5_Vgr_C"/>
</dbReference>
<dbReference type="SUPFAM" id="SSF69279">
    <property type="entry name" value="Phage tail proteins"/>
    <property type="match status" value="2"/>
</dbReference>
<gene>
    <name evidence="7" type="primary">tssI</name>
    <name evidence="7" type="ORF">WI372_13420</name>
</gene>
<evidence type="ECO:0000313" key="7">
    <source>
        <dbReference type="EMBL" id="MEK9501987.1"/>
    </source>
</evidence>
<evidence type="ECO:0000259" key="6">
    <source>
        <dbReference type="Pfam" id="PF22178"/>
    </source>
</evidence>
<evidence type="ECO:0000256" key="3">
    <source>
        <dbReference type="ARBA" id="ARBA00022525"/>
    </source>
</evidence>
<comment type="similarity">
    <text evidence="2">Belongs to the VgrG protein family.</text>
</comment>
<dbReference type="InterPro" id="IPR017847">
    <property type="entry name" value="T6SS_RhsGE_Vgr_subset"/>
</dbReference>
<dbReference type="PANTHER" id="PTHR32305">
    <property type="match status" value="1"/>
</dbReference>
<feature type="domain" description="Gp5/Type VI secretion system Vgr protein OB-fold" evidence="5">
    <location>
        <begin position="385"/>
        <end position="452"/>
    </location>
</feature>
<evidence type="ECO:0000313" key="8">
    <source>
        <dbReference type="Proteomes" id="UP001484239"/>
    </source>
</evidence>
<dbReference type="Gene3D" id="2.30.110.50">
    <property type="match status" value="1"/>
</dbReference>
<dbReference type="Pfam" id="PF04717">
    <property type="entry name" value="Phage_base_V"/>
    <property type="match status" value="1"/>
</dbReference>
<evidence type="ECO:0000256" key="2">
    <source>
        <dbReference type="ARBA" id="ARBA00005558"/>
    </source>
</evidence>
<evidence type="ECO:0000256" key="1">
    <source>
        <dbReference type="ARBA" id="ARBA00004613"/>
    </source>
</evidence>
<dbReference type="RefSeq" id="WP_405282639.1">
    <property type="nucleotide sequence ID" value="NZ_CP144380.1"/>
</dbReference>
<keyword evidence="3" id="KW-0964">Secreted</keyword>
<dbReference type="NCBIfam" id="TIGR01646">
    <property type="entry name" value="vgr_GE"/>
    <property type="match status" value="1"/>
</dbReference>
<dbReference type="Gene3D" id="4.10.220.110">
    <property type="match status" value="1"/>
</dbReference>
<protein>
    <submittedName>
        <fullName evidence="7">Type VI secretion system tip protein TssI/VgrG</fullName>
    </submittedName>
</protein>
<evidence type="ECO:0000259" key="5">
    <source>
        <dbReference type="Pfam" id="PF04717"/>
    </source>
</evidence>
<accession>A0ABU9EB69</accession>
<dbReference type="SUPFAM" id="SSF69349">
    <property type="entry name" value="Phage fibre proteins"/>
    <property type="match status" value="1"/>
</dbReference>
<dbReference type="Gene3D" id="2.40.50.230">
    <property type="entry name" value="Gp5 N-terminal domain"/>
    <property type="match status" value="1"/>
</dbReference>
<dbReference type="InterPro" id="IPR050708">
    <property type="entry name" value="T6SS_VgrG/RHS"/>
</dbReference>
<feature type="region of interest" description="Disordered" evidence="4">
    <location>
        <begin position="504"/>
        <end position="534"/>
    </location>
</feature>
<keyword evidence="8" id="KW-1185">Reference proteome</keyword>
<feature type="domain" description="Gp5/Type VI secretion system Vgr C-terminal trimerisation" evidence="6">
    <location>
        <begin position="469"/>
        <end position="578"/>
    </location>
</feature>
<dbReference type="SUPFAM" id="SSF69255">
    <property type="entry name" value="gp5 N-terminal domain-like"/>
    <property type="match status" value="1"/>
</dbReference>
<dbReference type="InterPro" id="IPR006533">
    <property type="entry name" value="T6SS_Vgr_RhsGE"/>
</dbReference>
<dbReference type="PANTHER" id="PTHR32305:SF15">
    <property type="entry name" value="PROTEIN RHSA-RELATED"/>
    <property type="match status" value="1"/>
</dbReference>
<sequence>MGKYTQANRPMRVDTPLDTDVLLLEGFEAEEGVSRPFLYTLELLSEDPAIPPEKLLREPVLISIDAGEGSDAFLTHGIVRAFTALDMNEGLARYRAEVVPTVWFLTQTSDCKIFQQMSVIDIVSEVLEEPTTAGKIRFEVRCNRNYPQREFCVQYRETDFNFITRLLEDEGIFYWFEHTKDDHTLVLADAHTAFQPCPGFETVRVDPQGSPGEQVVRSLVQEHSARNYDVMLVDYDPLQPSLQLYGTAQGDQEKIDAVFDYPGVFTDLDAGEYLARIDLERREKDRHRVTGTSSCRGLRAGTVIEVEGHFRDDVNRAWTLDRVRHRAHSGSFRAWDQAEFHYANDFVALPDDVPYRPDIQARRPRVQGTQTAVVVGKKGEEVWVDEHGRVKVQFHWDRYGSNDENSSCWIRVSTQTAGKNWGHVEIPRIGHEVIVDFLEGDPDRPIIVGSVYNAEMKTPWPLPDKGVVSGIKTRSSKGGGGYNELSMDDKKGSEKINIHAQKDMSTTVGNNQTRTISNNRTTTVGNDDSESVGNNQDVVVGTDQTLSVGGNQTEHIQGNRDITVGADDTLTTTGLRTQNVGTHHIVDAGGAVSVTSAAQMELNAGTDGLYSAGVNLDLSAGAELTVGAVTVKVNATGQVEITGTAGVKVSTPAVLDLSGSQVKITGGLIQLSGMVKLN</sequence>
<dbReference type="Pfam" id="PF22178">
    <property type="entry name" value="Gp5_trimer_C"/>
    <property type="match status" value="1"/>
</dbReference>
<dbReference type="Gene3D" id="3.55.50.10">
    <property type="entry name" value="Baseplate protein-like domains"/>
    <property type="match status" value="1"/>
</dbReference>
<reference evidence="7 8" key="1">
    <citation type="submission" date="2024-02" db="EMBL/GenBank/DDBJ databases">
        <title>A novel Gemmatimonadota bacterium.</title>
        <authorList>
            <person name="Du Z.-J."/>
            <person name="Ye Y.-Q."/>
        </authorList>
    </citation>
    <scope>NUCLEOTIDE SEQUENCE [LARGE SCALE GENOMIC DNA]</scope>
    <source>
        <strain evidence="7 8">DH-20</strain>
    </source>
</reference>
<dbReference type="InterPro" id="IPR037026">
    <property type="entry name" value="Vgr_OB-fold_dom_sf"/>
</dbReference>
<dbReference type="Proteomes" id="UP001484239">
    <property type="component" value="Unassembled WGS sequence"/>
</dbReference>
<comment type="subcellular location">
    <subcellularLocation>
        <location evidence="1">Secreted</location>
    </subcellularLocation>
</comment>
<dbReference type="EMBL" id="JBBHLI010000008">
    <property type="protein sequence ID" value="MEK9501987.1"/>
    <property type="molecule type" value="Genomic_DNA"/>
</dbReference>
<comment type="caution">
    <text evidence="7">The sequence shown here is derived from an EMBL/GenBank/DDBJ whole genome shotgun (WGS) entry which is preliminary data.</text>
</comment>
<name>A0ABU9EB69_9BACT</name>
<dbReference type="NCBIfam" id="TIGR03361">
    <property type="entry name" value="VI_Rhs_Vgr"/>
    <property type="match status" value="1"/>
</dbReference>
<proteinExistence type="inferred from homology"/>
<dbReference type="InterPro" id="IPR006531">
    <property type="entry name" value="Gp5/Vgr_OB"/>
</dbReference>
<dbReference type="Pfam" id="PF05954">
    <property type="entry name" value="Phage_GPD"/>
    <property type="match status" value="1"/>
</dbReference>
<feature type="region of interest" description="Disordered" evidence="4">
    <location>
        <begin position="467"/>
        <end position="489"/>
    </location>
</feature>
<evidence type="ECO:0000256" key="4">
    <source>
        <dbReference type="SAM" id="MobiDB-lite"/>
    </source>
</evidence>
<organism evidence="7 8">
    <name type="scientific">Gaopeijia maritima</name>
    <dbReference type="NCBI Taxonomy" id="3119007"/>
    <lineage>
        <taxon>Bacteria</taxon>
        <taxon>Pseudomonadati</taxon>
        <taxon>Gemmatimonadota</taxon>
        <taxon>Longimicrobiia</taxon>
        <taxon>Gaopeijiales</taxon>
        <taxon>Gaopeijiaceae</taxon>
        <taxon>Gaopeijia</taxon>
    </lineage>
</organism>